<keyword evidence="2 6" id="KW-0812">Transmembrane</keyword>
<name>A0A4Z1K2T5_9HELO</name>
<dbReference type="EMBL" id="PQXM01000071">
    <property type="protein sequence ID" value="TGO78290.1"/>
    <property type="molecule type" value="Genomic_DNA"/>
</dbReference>
<gene>
    <name evidence="8" type="ORF">BELL_0071g00100</name>
</gene>
<keyword evidence="9" id="KW-1185">Reference proteome</keyword>
<evidence type="ECO:0000256" key="6">
    <source>
        <dbReference type="SAM" id="Phobius"/>
    </source>
</evidence>
<proteinExistence type="inferred from homology"/>
<dbReference type="AlphaFoldDB" id="A0A4Z1K2T5"/>
<protein>
    <recommendedName>
        <fullName evidence="7">Rhodopsin domain-containing protein</fullName>
    </recommendedName>
</protein>
<comment type="caution">
    <text evidence="8">The sequence shown here is derived from an EMBL/GenBank/DDBJ whole genome shotgun (WGS) entry which is preliminary data.</text>
</comment>
<dbReference type="Proteomes" id="UP000297229">
    <property type="component" value="Unassembled WGS sequence"/>
</dbReference>
<feature type="transmembrane region" description="Helical" evidence="6">
    <location>
        <begin position="67"/>
        <end position="91"/>
    </location>
</feature>
<comment type="similarity">
    <text evidence="5">Belongs to the SAT4 family.</text>
</comment>
<dbReference type="InterPro" id="IPR052337">
    <property type="entry name" value="SAT4-like"/>
</dbReference>
<reference evidence="8 9" key="1">
    <citation type="submission" date="2017-12" db="EMBL/GenBank/DDBJ databases">
        <title>Comparative genomics of Botrytis spp.</title>
        <authorList>
            <person name="Valero-Jimenez C.A."/>
            <person name="Tapia P."/>
            <person name="Veloso J."/>
            <person name="Silva-Moreno E."/>
            <person name="Staats M."/>
            <person name="Valdes J.H."/>
            <person name="Van Kan J.A.L."/>
        </authorList>
    </citation>
    <scope>NUCLEOTIDE SEQUENCE [LARGE SCALE GENOMIC DNA]</scope>
    <source>
        <strain evidence="8 9">Be9601</strain>
    </source>
</reference>
<organism evidence="8 9">
    <name type="scientific">Botrytis elliptica</name>
    <dbReference type="NCBI Taxonomy" id="278938"/>
    <lineage>
        <taxon>Eukaryota</taxon>
        <taxon>Fungi</taxon>
        <taxon>Dikarya</taxon>
        <taxon>Ascomycota</taxon>
        <taxon>Pezizomycotina</taxon>
        <taxon>Leotiomycetes</taxon>
        <taxon>Helotiales</taxon>
        <taxon>Sclerotiniaceae</taxon>
        <taxon>Botrytis</taxon>
    </lineage>
</organism>
<evidence type="ECO:0000259" key="7">
    <source>
        <dbReference type="Pfam" id="PF20684"/>
    </source>
</evidence>
<dbReference type="PANTHER" id="PTHR33048:SF158">
    <property type="entry name" value="MEMBRANE PROTEIN PTH11-LIKE, PUTATIVE-RELATED"/>
    <property type="match status" value="1"/>
</dbReference>
<feature type="transmembrane region" description="Helical" evidence="6">
    <location>
        <begin position="35"/>
        <end position="55"/>
    </location>
</feature>
<evidence type="ECO:0000256" key="1">
    <source>
        <dbReference type="ARBA" id="ARBA00004141"/>
    </source>
</evidence>
<evidence type="ECO:0000256" key="4">
    <source>
        <dbReference type="ARBA" id="ARBA00023136"/>
    </source>
</evidence>
<feature type="transmembrane region" description="Helical" evidence="6">
    <location>
        <begin position="111"/>
        <end position="134"/>
    </location>
</feature>
<comment type="subcellular location">
    <subcellularLocation>
        <location evidence="1">Membrane</location>
        <topology evidence="1">Multi-pass membrane protein</topology>
    </subcellularLocation>
</comment>
<evidence type="ECO:0000313" key="8">
    <source>
        <dbReference type="EMBL" id="TGO78290.1"/>
    </source>
</evidence>
<feature type="domain" description="Rhodopsin" evidence="7">
    <location>
        <begin position="8"/>
        <end position="155"/>
    </location>
</feature>
<evidence type="ECO:0000256" key="5">
    <source>
        <dbReference type="ARBA" id="ARBA00038359"/>
    </source>
</evidence>
<dbReference type="Pfam" id="PF20684">
    <property type="entry name" value="Fung_rhodopsin"/>
    <property type="match status" value="1"/>
</dbReference>
<dbReference type="InterPro" id="IPR049326">
    <property type="entry name" value="Rhodopsin_dom_fungi"/>
</dbReference>
<dbReference type="PANTHER" id="PTHR33048">
    <property type="entry name" value="PTH11-LIKE INTEGRAL MEMBRANE PROTEIN (AFU_ORTHOLOGUE AFUA_5G11245)"/>
    <property type="match status" value="1"/>
</dbReference>
<keyword evidence="3 6" id="KW-1133">Transmembrane helix</keyword>
<evidence type="ECO:0000313" key="9">
    <source>
        <dbReference type="Proteomes" id="UP000297229"/>
    </source>
</evidence>
<evidence type="ECO:0000256" key="3">
    <source>
        <dbReference type="ARBA" id="ARBA00022989"/>
    </source>
</evidence>
<sequence length="155" mass="17499">MSSIKVGKFGRHGYDTSVLQIVNPWLGWTLITENWLSTVTLGIAKLTFLLFYLTLFSPNRILRYMIYFGMVVTILVFLGFTLAQTILLVPHPGENWLEMYQDPREMAVLKISVPISVTSFIVDIYTFIIPITGVSGLKLSPKRKIGVLIVFITGL</sequence>
<accession>A0A4Z1K2T5</accession>
<keyword evidence="4 6" id="KW-0472">Membrane</keyword>
<dbReference type="STRING" id="278938.A0A4Z1K2T5"/>
<evidence type="ECO:0000256" key="2">
    <source>
        <dbReference type="ARBA" id="ARBA00022692"/>
    </source>
</evidence>
<dbReference type="GO" id="GO:0016020">
    <property type="term" value="C:membrane"/>
    <property type="evidence" value="ECO:0007669"/>
    <property type="project" value="UniProtKB-SubCell"/>
</dbReference>